<feature type="coiled-coil region" evidence="1">
    <location>
        <begin position="340"/>
        <end position="367"/>
    </location>
</feature>
<feature type="region of interest" description="Disordered" evidence="2">
    <location>
        <begin position="1"/>
        <end position="38"/>
    </location>
</feature>
<name>A0ABQ0G4D4_9PEZI</name>
<keyword evidence="1" id="KW-0175">Coiled coil</keyword>
<sequence>MSSNRPPTSRPWYNKRTRDGTAHRVEESTTPSPPPPLGDVLRTLQMGDLAGQAREFADTAKIRHVQIVTSYNWVDNKASEPTILVPGKPPLWTPQTVPSRLKEDNGSYFRDKNAARYPKHPMEPAVIASLNSDAAIPAKVDMVACGSTLGNLLRFVRGQDKPFRILAYKVRDTVFLVRRENSPTELIPGVRGFGHTFPETNTTWESDVRGSASHQRVVRYTFGGMRLLVRFEADGYIDEKNPPVPGSAPVAKPPSVDVDDLASSFAGNTISPSPASPPPDTALKIISTTGPVIPQSSVFDLKTRSIYTRSKKDHLADELPRLWVTQIPTFILAFHTQGLFAKQDIEIKDVREEVKRWEEEHSAKLEKLAALLSWIKELVGSGEVGGKVEICYRGQDAGVLEARRQLADAGEVLSDGMRKRWERGAAMASEEEELEGLVAEGGKS</sequence>
<evidence type="ECO:0000256" key="1">
    <source>
        <dbReference type="SAM" id="Coils"/>
    </source>
</evidence>
<evidence type="ECO:0008006" key="5">
    <source>
        <dbReference type="Google" id="ProtNLM"/>
    </source>
</evidence>
<dbReference type="GeneID" id="98173578"/>
<reference evidence="3 4" key="1">
    <citation type="submission" date="2024-09" db="EMBL/GenBank/DDBJ databases">
        <title>Itraconazole resistance in Madurella fahalii resulting from another homologue of gene encoding cytochrome P450 14-alpha sterol demethylase (CYP51).</title>
        <authorList>
            <person name="Yoshioka I."/>
            <person name="Fahal A.H."/>
            <person name="Kaneko S."/>
            <person name="Yaguchi T."/>
        </authorList>
    </citation>
    <scope>NUCLEOTIDE SEQUENCE [LARGE SCALE GENOMIC DNA]</scope>
    <source>
        <strain evidence="3 4">IFM 68171</strain>
    </source>
</reference>
<dbReference type="PANTHER" id="PTHR35179:SF2">
    <property type="entry name" value="START DOMAIN-CONTAINING PROTEIN"/>
    <property type="match status" value="1"/>
</dbReference>
<proteinExistence type="predicted"/>
<feature type="compositionally biased region" description="Basic and acidic residues" evidence="2">
    <location>
        <begin position="16"/>
        <end position="27"/>
    </location>
</feature>
<gene>
    <name evidence="3" type="ORF">MFIFM68171_02833</name>
</gene>
<dbReference type="RefSeq" id="XP_070914356.1">
    <property type="nucleotide sequence ID" value="XM_071058255.1"/>
</dbReference>
<dbReference type="Proteomes" id="UP001628179">
    <property type="component" value="Unassembled WGS sequence"/>
</dbReference>
<dbReference type="PANTHER" id="PTHR35179">
    <property type="entry name" value="PROTEIN CBG02620"/>
    <property type="match status" value="1"/>
</dbReference>
<accession>A0ABQ0G4D4</accession>
<evidence type="ECO:0000313" key="3">
    <source>
        <dbReference type="EMBL" id="GAB1312623.1"/>
    </source>
</evidence>
<evidence type="ECO:0000256" key="2">
    <source>
        <dbReference type="SAM" id="MobiDB-lite"/>
    </source>
</evidence>
<organism evidence="3 4">
    <name type="scientific">Madurella fahalii</name>
    <dbReference type="NCBI Taxonomy" id="1157608"/>
    <lineage>
        <taxon>Eukaryota</taxon>
        <taxon>Fungi</taxon>
        <taxon>Dikarya</taxon>
        <taxon>Ascomycota</taxon>
        <taxon>Pezizomycotina</taxon>
        <taxon>Sordariomycetes</taxon>
        <taxon>Sordariomycetidae</taxon>
        <taxon>Sordariales</taxon>
        <taxon>Sordariales incertae sedis</taxon>
        <taxon>Madurella</taxon>
    </lineage>
</organism>
<dbReference type="EMBL" id="BAAFSV010000002">
    <property type="protein sequence ID" value="GAB1312623.1"/>
    <property type="molecule type" value="Genomic_DNA"/>
</dbReference>
<evidence type="ECO:0000313" key="4">
    <source>
        <dbReference type="Proteomes" id="UP001628179"/>
    </source>
</evidence>
<keyword evidence="4" id="KW-1185">Reference proteome</keyword>
<comment type="caution">
    <text evidence="3">The sequence shown here is derived from an EMBL/GenBank/DDBJ whole genome shotgun (WGS) entry which is preliminary data.</text>
</comment>
<protein>
    <recommendedName>
        <fullName evidence="5">Geranylgeranyl pyrophosphate synthetase</fullName>
    </recommendedName>
</protein>